<dbReference type="GO" id="GO:0006355">
    <property type="term" value="P:regulation of DNA-templated transcription"/>
    <property type="evidence" value="ECO:0007669"/>
    <property type="project" value="InterPro"/>
</dbReference>
<evidence type="ECO:0000256" key="1">
    <source>
        <dbReference type="SAM" id="MobiDB-lite"/>
    </source>
</evidence>
<evidence type="ECO:0000313" key="2">
    <source>
        <dbReference type="EMBL" id="EJU02246.1"/>
    </source>
</evidence>
<reference evidence="2 3" key="1">
    <citation type="journal article" date="2012" name="Science">
        <title>The Paleozoic origin of enzymatic lignin decomposition reconstructed from 31 fungal genomes.</title>
        <authorList>
            <person name="Floudas D."/>
            <person name="Binder M."/>
            <person name="Riley R."/>
            <person name="Barry K."/>
            <person name="Blanchette R.A."/>
            <person name="Henrissat B."/>
            <person name="Martinez A.T."/>
            <person name="Otillar R."/>
            <person name="Spatafora J.W."/>
            <person name="Yadav J.S."/>
            <person name="Aerts A."/>
            <person name="Benoit I."/>
            <person name="Boyd A."/>
            <person name="Carlson A."/>
            <person name="Copeland A."/>
            <person name="Coutinho P.M."/>
            <person name="de Vries R.P."/>
            <person name="Ferreira P."/>
            <person name="Findley K."/>
            <person name="Foster B."/>
            <person name="Gaskell J."/>
            <person name="Glotzer D."/>
            <person name="Gorecki P."/>
            <person name="Heitman J."/>
            <person name="Hesse C."/>
            <person name="Hori C."/>
            <person name="Igarashi K."/>
            <person name="Jurgens J.A."/>
            <person name="Kallen N."/>
            <person name="Kersten P."/>
            <person name="Kohler A."/>
            <person name="Kuees U."/>
            <person name="Kumar T.K.A."/>
            <person name="Kuo A."/>
            <person name="LaButti K."/>
            <person name="Larrondo L.F."/>
            <person name="Lindquist E."/>
            <person name="Ling A."/>
            <person name="Lombard V."/>
            <person name="Lucas S."/>
            <person name="Lundell T."/>
            <person name="Martin R."/>
            <person name="McLaughlin D.J."/>
            <person name="Morgenstern I."/>
            <person name="Morin E."/>
            <person name="Murat C."/>
            <person name="Nagy L.G."/>
            <person name="Nolan M."/>
            <person name="Ohm R.A."/>
            <person name="Patyshakuliyeva A."/>
            <person name="Rokas A."/>
            <person name="Ruiz-Duenas F.J."/>
            <person name="Sabat G."/>
            <person name="Salamov A."/>
            <person name="Samejima M."/>
            <person name="Schmutz J."/>
            <person name="Slot J.C."/>
            <person name="St John F."/>
            <person name="Stenlid J."/>
            <person name="Sun H."/>
            <person name="Sun S."/>
            <person name="Syed K."/>
            <person name="Tsang A."/>
            <person name="Wiebenga A."/>
            <person name="Young D."/>
            <person name="Pisabarro A."/>
            <person name="Eastwood D.C."/>
            <person name="Martin F."/>
            <person name="Cullen D."/>
            <person name="Grigoriev I.V."/>
            <person name="Hibbett D.S."/>
        </authorList>
    </citation>
    <scope>NUCLEOTIDE SEQUENCE [LARGE SCALE GENOMIC DNA]</scope>
    <source>
        <strain evidence="2 3">DJM-731 SS1</strain>
    </source>
</reference>
<feature type="compositionally biased region" description="Basic and acidic residues" evidence="1">
    <location>
        <begin position="64"/>
        <end position="76"/>
    </location>
</feature>
<dbReference type="PANTHER" id="PTHR13464:SF0">
    <property type="entry name" value="SAP30-BINDING PROTEIN"/>
    <property type="match status" value="1"/>
</dbReference>
<feature type="region of interest" description="Disordered" evidence="1">
    <location>
        <begin position="27"/>
        <end position="76"/>
    </location>
</feature>
<dbReference type="OrthoDB" id="1714508at2759"/>
<dbReference type="PANTHER" id="PTHR13464">
    <property type="entry name" value="TRANSCRIPTIONAL REGULATOR PROTEIN HCNGP"/>
    <property type="match status" value="1"/>
</dbReference>
<proteinExistence type="predicted"/>
<dbReference type="OMA" id="HAGIDEQ"/>
<dbReference type="InterPro" id="IPR012479">
    <property type="entry name" value="SAP30BP"/>
</dbReference>
<dbReference type="HOGENOM" id="CLU_1019501_0_0_1"/>
<feature type="region of interest" description="Disordered" evidence="1">
    <location>
        <begin position="189"/>
        <end position="273"/>
    </location>
</feature>
<keyword evidence="3" id="KW-1185">Reference proteome</keyword>
<evidence type="ECO:0000313" key="3">
    <source>
        <dbReference type="Proteomes" id="UP000030653"/>
    </source>
</evidence>
<dbReference type="STRING" id="1858805.M5FWE7"/>
<dbReference type="GO" id="GO:0005634">
    <property type="term" value="C:nucleus"/>
    <property type="evidence" value="ECO:0007669"/>
    <property type="project" value="TreeGrafter"/>
</dbReference>
<dbReference type="GeneID" id="63685169"/>
<dbReference type="Proteomes" id="UP000030653">
    <property type="component" value="Unassembled WGS sequence"/>
</dbReference>
<accession>M5FWE7</accession>
<organism evidence="2 3">
    <name type="scientific">Dacryopinax primogenitus (strain DJM 731)</name>
    <name type="common">Brown rot fungus</name>
    <dbReference type="NCBI Taxonomy" id="1858805"/>
    <lineage>
        <taxon>Eukaryota</taxon>
        <taxon>Fungi</taxon>
        <taxon>Dikarya</taxon>
        <taxon>Basidiomycota</taxon>
        <taxon>Agaricomycotina</taxon>
        <taxon>Dacrymycetes</taxon>
        <taxon>Dacrymycetales</taxon>
        <taxon>Dacrymycetaceae</taxon>
        <taxon>Dacryopinax</taxon>
    </lineage>
</organism>
<dbReference type="AlphaFoldDB" id="M5FWE7"/>
<name>M5FWE7_DACPD</name>
<dbReference type="Pfam" id="PF07818">
    <property type="entry name" value="HCNGP"/>
    <property type="match status" value="1"/>
</dbReference>
<gene>
    <name evidence="2" type="ORF">DACRYDRAFT_115982</name>
</gene>
<protein>
    <submittedName>
        <fullName evidence="2">HCNGP-domain-containing protein</fullName>
    </submittedName>
</protein>
<feature type="compositionally biased region" description="Basic and acidic residues" evidence="1">
    <location>
        <begin position="262"/>
        <end position="273"/>
    </location>
</feature>
<feature type="compositionally biased region" description="Basic and acidic residues" evidence="1">
    <location>
        <begin position="213"/>
        <end position="255"/>
    </location>
</feature>
<dbReference type="EMBL" id="JH795862">
    <property type="protein sequence ID" value="EJU02246.1"/>
    <property type="molecule type" value="Genomic_DNA"/>
</dbReference>
<sequence>MSFLDRNKKHMAIPTLVCCAQVTAGMHDQSETEQRPASEPGPSKSNMDSPSSRLSPPPVSASPLREESGASRTRVVLEPHDEEACLRVLLRPARIDSVDDWAIPPRPEGEPDPALVAKLARFHALKRTGKHFNDTLMSNKAFRNPHIYEKLVNFVDVDEKGSNFPKDVWDPLDFRPEWRAEALAEEQKRRSEAIEASQARGKRSEIKFASSKSGEKPRHREHRERDRDREREPRERHEPYPSYSRDRERDEKWSRWDMGGPSRERDNRENGGR</sequence>
<dbReference type="RefSeq" id="XP_040629143.1">
    <property type="nucleotide sequence ID" value="XM_040770107.1"/>
</dbReference>